<sequence length="108" mass="12099">MRSLLERPITFRLSAAARVRYEQAAAERGMTLSAHLRDRLEVDDQVAEHVAQLRLTLLDNAPSGQADGSLLPILLELLLLTRRQSQPGELRAVHLELERQGVTPRALK</sequence>
<dbReference type="AlphaFoldDB" id="A0A9X3KWV2"/>
<protein>
    <submittedName>
        <fullName evidence="1">Uncharacterized protein</fullName>
    </submittedName>
</protein>
<gene>
    <name evidence="1" type="ORF">O9570_08200</name>
</gene>
<name>A0A9X3KWV2_ALCXX</name>
<reference evidence="1" key="1">
    <citation type="submission" date="2022-12" db="EMBL/GenBank/DDBJ databases">
        <authorList>
            <person name="Voronina O.L."/>
            <person name="Kunda M.S."/>
            <person name="Ryzhova N."/>
            <person name="Aksenova E.I."/>
        </authorList>
    </citation>
    <scope>NUCLEOTIDE SEQUENCE</scope>
    <source>
        <strain evidence="1">SCCH136:Ach223948</strain>
    </source>
</reference>
<dbReference type="RefSeq" id="WP_083329574.1">
    <property type="nucleotide sequence ID" value="NZ_JAKJWL010000006.1"/>
</dbReference>
<organism evidence="1 2">
    <name type="scientific">Alcaligenes xylosoxydans xylosoxydans</name>
    <name type="common">Achromobacter xylosoxidans</name>
    <dbReference type="NCBI Taxonomy" id="85698"/>
    <lineage>
        <taxon>Bacteria</taxon>
        <taxon>Pseudomonadati</taxon>
        <taxon>Pseudomonadota</taxon>
        <taxon>Betaproteobacteria</taxon>
        <taxon>Burkholderiales</taxon>
        <taxon>Alcaligenaceae</taxon>
        <taxon>Achromobacter</taxon>
    </lineage>
</organism>
<dbReference type="Proteomes" id="UP001141992">
    <property type="component" value="Unassembled WGS sequence"/>
</dbReference>
<dbReference type="EMBL" id="JAPZVI010000004">
    <property type="protein sequence ID" value="MCZ8401421.1"/>
    <property type="molecule type" value="Genomic_DNA"/>
</dbReference>
<evidence type="ECO:0000313" key="1">
    <source>
        <dbReference type="EMBL" id="MCZ8401421.1"/>
    </source>
</evidence>
<proteinExistence type="predicted"/>
<comment type="caution">
    <text evidence="1">The sequence shown here is derived from an EMBL/GenBank/DDBJ whole genome shotgun (WGS) entry which is preliminary data.</text>
</comment>
<evidence type="ECO:0000313" key="2">
    <source>
        <dbReference type="Proteomes" id="UP001141992"/>
    </source>
</evidence>
<accession>A0A9X3KWV2</accession>